<gene>
    <name evidence="1" type="ORF">HGP29_02650</name>
</gene>
<dbReference type="EMBL" id="JABAIL010000001">
    <property type="protein sequence ID" value="NLR90083.1"/>
    <property type="molecule type" value="Genomic_DNA"/>
</dbReference>
<organism evidence="1 2">
    <name type="scientific">Flammeovirga agarivorans</name>
    <dbReference type="NCBI Taxonomy" id="2726742"/>
    <lineage>
        <taxon>Bacteria</taxon>
        <taxon>Pseudomonadati</taxon>
        <taxon>Bacteroidota</taxon>
        <taxon>Cytophagia</taxon>
        <taxon>Cytophagales</taxon>
        <taxon>Flammeovirgaceae</taxon>
        <taxon>Flammeovirga</taxon>
    </lineage>
</organism>
<evidence type="ECO:0000313" key="2">
    <source>
        <dbReference type="Proteomes" id="UP000585050"/>
    </source>
</evidence>
<reference evidence="1 2" key="1">
    <citation type="submission" date="2020-04" db="EMBL/GenBank/DDBJ databases">
        <title>Flammeovirga sp. SR4, a novel species isolated from seawater.</title>
        <authorList>
            <person name="Wang X."/>
        </authorList>
    </citation>
    <scope>NUCLEOTIDE SEQUENCE [LARGE SCALE GENOMIC DNA]</scope>
    <source>
        <strain evidence="1 2">SR4</strain>
    </source>
</reference>
<sequence length="176" mass="20733">MIKLHTMNKLIIHFSIFTLILGLVAFAHPIHLSVCEMNFNKESKSLEIAQKVFFDDLEDGVELIGGPKLNLFTEKEHPDSDLWLNRYFNQHLKVQINGKPKELIWVGRETDAKQDIQALWVYMEIPGIKKVKELTIENTILYDVHHDQRNMLHLTCNDTKKSWLFDFEKNTETIQW</sequence>
<proteinExistence type="predicted"/>
<dbReference type="RefSeq" id="WP_168880761.1">
    <property type="nucleotide sequence ID" value="NZ_JABAIL010000001.1"/>
</dbReference>
<protein>
    <submittedName>
        <fullName evidence="1">Uncharacterized protein</fullName>
    </submittedName>
</protein>
<comment type="caution">
    <text evidence="1">The sequence shown here is derived from an EMBL/GenBank/DDBJ whole genome shotgun (WGS) entry which is preliminary data.</text>
</comment>
<dbReference type="InterPro" id="IPR046525">
    <property type="entry name" value="DUF6702"/>
</dbReference>
<accession>A0A7X8SH89</accession>
<evidence type="ECO:0000313" key="1">
    <source>
        <dbReference type="EMBL" id="NLR90083.1"/>
    </source>
</evidence>
<keyword evidence="2" id="KW-1185">Reference proteome</keyword>
<dbReference type="AlphaFoldDB" id="A0A7X8SH89"/>
<dbReference type="Proteomes" id="UP000585050">
    <property type="component" value="Unassembled WGS sequence"/>
</dbReference>
<dbReference type="Pfam" id="PF20420">
    <property type="entry name" value="DUF6702"/>
    <property type="match status" value="1"/>
</dbReference>
<name>A0A7X8SH89_9BACT</name>